<dbReference type="InterPro" id="IPR036525">
    <property type="entry name" value="Tubulin/FtsZ_GTPase_sf"/>
</dbReference>
<keyword evidence="5" id="KW-0479">Metal-binding</keyword>
<dbReference type="GO" id="GO:0005874">
    <property type="term" value="C:microtubule"/>
    <property type="evidence" value="ECO:0007669"/>
    <property type="project" value="UniProtKB-KW"/>
</dbReference>
<comment type="subcellular location">
    <subcellularLocation>
        <location evidence="1">Cytoplasm</location>
    </subcellularLocation>
</comment>
<keyword evidence="3" id="KW-0963">Cytoplasm</keyword>
<dbReference type="SMART" id="SM00865">
    <property type="entry name" value="Tubulin_C"/>
    <property type="match status" value="1"/>
</dbReference>
<dbReference type="GO" id="GO:0005200">
    <property type="term" value="F:structural constituent of cytoskeleton"/>
    <property type="evidence" value="ECO:0007669"/>
    <property type="project" value="InterPro"/>
</dbReference>
<dbReference type="GO" id="GO:0007017">
    <property type="term" value="P:microtubule-based process"/>
    <property type="evidence" value="ECO:0007669"/>
    <property type="project" value="InterPro"/>
</dbReference>
<evidence type="ECO:0000256" key="4">
    <source>
        <dbReference type="ARBA" id="ARBA00022701"/>
    </source>
</evidence>
<dbReference type="GO" id="GO:0016787">
    <property type="term" value="F:hydrolase activity"/>
    <property type="evidence" value="ECO:0007669"/>
    <property type="project" value="UniProtKB-KW"/>
</dbReference>
<dbReference type="SUPFAM" id="SSF52490">
    <property type="entry name" value="Tubulin nucleotide-binding domain-like"/>
    <property type="match status" value="1"/>
</dbReference>
<dbReference type="Pfam" id="PF03953">
    <property type="entry name" value="Tubulin_C"/>
    <property type="match status" value="1"/>
</dbReference>
<keyword evidence="8" id="KW-0342">GTP-binding</keyword>
<dbReference type="EMBL" id="JAATJU010022121">
    <property type="protein sequence ID" value="KAH0511930.1"/>
    <property type="molecule type" value="Genomic_DNA"/>
</dbReference>
<evidence type="ECO:0000256" key="5">
    <source>
        <dbReference type="ARBA" id="ARBA00022723"/>
    </source>
</evidence>
<comment type="similarity">
    <text evidence="2">Belongs to the tubulin family.</text>
</comment>
<keyword evidence="6" id="KW-0547">Nucleotide-binding</keyword>
<organism evidence="11 12">
    <name type="scientific">Microtus ochrogaster</name>
    <name type="common">Prairie vole</name>
    <dbReference type="NCBI Taxonomy" id="79684"/>
    <lineage>
        <taxon>Eukaryota</taxon>
        <taxon>Metazoa</taxon>
        <taxon>Chordata</taxon>
        <taxon>Craniata</taxon>
        <taxon>Vertebrata</taxon>
        <taxon>Euteleostomi</taxon>
        <taxon>Mammalia</taxon>
        <taxon>Eutheria</taxon>
        <taxon>Euarchontoglires</taxon>
        <taxon>Glires</taxon>
        <taxon>Rodentia</taxon>
        <taxon>Myomorpha</taxon>
        <taxon>Muroidea</taxon>
        <taxon>Cricetidae</taxon>
        <taxon>Arvicolinae</taxon>
        <taxon>Microtus</taxon>
    </lineage>
</organism>
<comment type="catalytic activity">
    <reaction evidence="9">
        <text>GTP + H2O = GDP + phosphate + H(+)</text>
        <dbReference type="Rhea" id="RHEA:19669"/>
        <dbReference type="ChEBI" id="CHEBI:15377"/>
        <dbReference type="ChEBI" id="CHEBI:15378"/>
        <dbReference type="ChEBI" id="CHEBI:37565"/>
        <dbReference type="ChEBI" id="CHEBI:43474"/>
        <dbReference type="ChEBI" id="CHEBI:58189"/>
    </reaction>
    <physiologicalReaction direction="left-to-right" evidence="9">
        <dbReference type="Rhea" id="RHEA:19670"/>
    </physiologicalReaction>
</comment>
<keyword evidence="4" id="KW-0493">Microtubule</keyword>
<dbReference type="PANTHER" id="PTHR11588">
    <property type="entry name" value="TUBULIN"/>
    <property type="match status" value="1"/>
</dbReference>
<dbReference type="InterPro" id="IPR008280">
    <property type="entry name" value="Tub_FtsZ_C"/>
</dbReference>
<dbReference type="InterPro" id="IPR018316">
    <property type="entry name" value="Tubulin/FtsZ_2-layer-sand-dom"/>
</dbReference>
<dbReference type="PRINTS" id="PR01161">
    <property type="entry name" value="TUBULIN"/>
</dbReference>
<evidence type="ECO:0000256" key="9">
    <source>
        <dbReference type="ARBA" id="ARBA00049117"/>
    </source>
</evidence>
<evidence type="ECO:0000259" key="10">
    <source>
        <dbReference type="SMART" id="SM00865"/>
    </source>
</evidence>
<evidence type="ECO:0000256" key="2">
    <source>
        <dbReference type="ARBA" id="ARBA00009636"/>
    </source>
</evidence>
<evidence type="ECO:0000256" key="1">
    <source>
        <dbReference type="ARBA" id="ARBA00004496"/>
    </source>
</evidence>
<comment type="caution">
    <text evidence="11">The sequence shown here is derived from an EMBL/GenBank/DDBJ whole genome shotgun (WGS) entry which is preliminary data.</text>
</comment>
<feature type="domain" description="Tubulin/FtsZ 2-layer sandwich" evidence="10">
    <location>
        <begin position="52"/>
        <end position="160"/>
    </location>
</feature>
<evidence type="ECO:0000256" key="8">
    <source>
        <dbReference type="ARBA" id="ARBA00023134"/>
    </source>
</evidence>
<dbReference type="SUPFAM" id="SSF55307">
    <property type="entry name" value="Tubulin C-terminal domain-like"/>
    <property type="match status" value="1"/>
</dbReference>
<dbReference type="GO" id="GO:0005737">
    <property type="term" value="C:cytoplasm"/>
    <property type="evidence" value="ECO:0007669"/>
    <property type="project" value="UniProtKB-SubCell"/>
</dbReference>
<sequence>MGLQGFLVLHSFGGGTDSGFTSLLMEQLAVDCGKKSKLEFSTYQDLRFDRALRVDLTEFQTSLVPYPRIHCPLATYTPVISAEKACHKQLSVAEITNVCFEPGNQMVKCHPHHDTWLAASYQAQHPVSGLVPTGFKVVISYQSPTVVLGGDLAKIQRAVAR</sequence>
<dbReference type="PRINTS" id="PR01162">
    <property type="entry name" value="ALPHATUBULIN"/>
</dbReference>
<keyword evidence="7" id="KW-0378">Hydrolase</keyword>
<gene>
    <name evidence="11" type="ORF">LTLLF_147415</name>
</gene>
<evidence type="ECO:0000313" key="12">
    <source>
        <dbReference type="Proteomes" id="UP000710432"/>
    </source>
</evidence>
<dbReference type="Gene3D" id="3.40.50.1440">
    <property type="entry name" value="Tubulin/FtsZ, GTPase domain"/>
    <property type="match status" value="2"/>
</dbReference>
<evidence type="ECO:0000313" key="11">
    <source>
        <dbReference type="EMBL" id="KAH0511930.1"/>
    </source>
</evidence>
<protein>
    <submittedName>
        <fullName evidence="11">Tubulin alpha chain</fullName>
    </submittedName>
</protein>
<dbReference type="Proteomes" id="UP000710432">
    <property type="component" value="Unassembled WGS sequence"/>
</dbReference>
<accession>A0A8J6KTC2</accession>
<proteinExistence type="inferred from homology"/>
<dbReference type="GO" id="GO:0005525">
    <property type="term" value="F:GTP binding"/>
    <property type="evidence" value="ECO:0007669"/>
    <property type="project" value="UniProtKB-KW"/>
</dbReference>
<evidence type="ECO:0000256" key="6">
    <source>
        <dbReference type="ARBA" id="ARBA00022741"/>
    </source>
</evidence>
<evidence type="ECO:0000256" key="7">
    <source>
        <dbReference type="ARBA" id="ARBA00022801"/>
    </source>
</evidence>
<reference evidence="11" key="1">
    <citation type="submission" date="2020-03" db="EMBL/GenBank/DDBJ databases">
        <title>Studies in the Genomics of Life Span.</title>
        <authorList>
            <person name="Glass D."/>
        </authorList>
    </citation>
    <scope>NUCLEOTIDE SEQUENCE</scope>
    <source>
        <strain evidence="11">LTLLF</strain>
        <tissue evidence="11">Muscle</tissue>
    </source>
</reference>
<name>A0A8J6KTC2_MICOH</name>
<dbReference type="AlphaFoldDB" id="A0A8J6KTC2"/>
<dbReference type="InterPro" id="IPR002452">
    <property type="entry name" value="Alpha_tubulin"/>
</dbReference>
<dbReference type="InterPro" id="IPR000217">
    <property type="entry name" value="Tubulin"/>
</dbReference>
<evidence type="ECO:0000256" key="3">
    <source>
        <dbReference type="ARBA" id="ARBA00022490"/>
    </source>
</evidence>